<dbReference type="InterPro" id="IPR050832">
    <property type="entry name" value="Bact_Acetyltransf"/>
</dbReference>
<evidence type="ECO:0000256" key="2">
    <source>
        <dbReference type="ARBA" id="ARBA00023315"/>
    </source>
</evidence>
<dbReference type="GO" id="GO:0016747">
    <property type="term" value="F:acyltransferase activity, transferring groups other than amino-acyl groups"/>
    <property type="evidence" value="ECO:0007669"/>
    <property type="project" value="InterPro"/>
</dbReference>
<keyword evidence="2" id="KW-0012">Acyltransferase</keyword>
<feature type="domain" description="N-acetyltransferase" evidence="3">
    <location>
        <begin position="40"/>
        <end position="181"/>
    </location>
</feature>
<comment type="caution">
    <text evidence="4">The sequence shown here is derived from an EMBL/GenBank/DDBJ whole genome shotgun (WGS) entry which is preliminary data.</text>
</comment>
<name>A0A2H0W6L5_9BACT</name>
<dbReference type="Proteomes" id="UP000231382">
    <property type="component" value="Unassembled WGS sequence"/>
</dbReference>
<reference evidence="5" key="1">
    <citation type="submission" date="2017-09" db="EMBL/GenBank/DDBJ databases">
        <title>Depth-based differentiation of microbial function through sediment-hosted aquifers and enrichment of novel symbionts in the deep terrestrial subsurface.</title>
        <authorList>
            <person name="Probst A.J."/>
            <person name="Ladd B."/>
            <person name="Jarett J.K."/>
            <person name="Geller-Mcgrath D.E."/>
            <person name="Sieber C.M.K."/>
            <person name="Emerson J.B."/>
            <person name="Anantharaman K."/>
            <person name="Thomas B.C."/>
            <person name="Malmstrom R."/>
            <person name="Stieglmeier M."/>
            <person name="Klingl A."/>
            <person name="Woyke T."/>
            <person name="Ryan C.M."/>
            <person name="Banfield J.F."/>
        </authorList>
    </citation>
    <scope>NUCLEOTIDE SEQUENCE [LARGE SCALE GENOMIC DNA]</scope>
</reference>
<keyword evidence="1" id="KW-0808">Transferase</keyword>
<dbReference type="Gene3D" id="3.40.630.30">
    <property type="match status" value="1"/>
</dbReference>
<sequence length="181" mass="20436">MEPADPSASRAFGSFLIKKFYIGVKMDTKKITIETRKAELIVREAEQSDAKIIADLSIQLDHELSQAEAKKHIQNISKVKDQEIFVVEDTGFKVLGFVNVTAHYEMLSGVQARLGGLVIDKNARGIGLGRTLMQTAEKWAKQKGSKTMKVNSNVVRTDSHKFYEKMGYKKYKHQVVFKKTL</sequence>
<dbReference type="PANTHER" id="PTHR43877:SF2">
    <property type="entry name" value="AMINOALKYLPHOSPHONATE N-ACETYLTRANSFERASE-RELATED"/>
    <property type="match status" value="1"/>
</dbReference>
<evidence type="ECO:0000256" key="1">
    <source>
        <dbReference type="ARBA" id="ARBA00022679"/>
    </source>
</evidence>
<dbReference type="PANTHER" id="PTHR43877">
    <property type="entry name" value="AMINOALKYLPHOSPHONATE N-ACETYLTRANSFERASE-RELATED-RELATED"/>
    <property type="match status" value="1"/>
</dbReference>
<dbReference type="AlphaFoldDB" id="A0A2H0W6L5"/>
<dbReference type="InterPro" id="IPR016181">
    <property type="entry name" value="Acyl_CoA_acyltransferase"/>
</dbReference>
<protein>
    <recommendedName>
        <fullName evidence="3">N-acetyltransferase domain-containing protein</fullName>
    </recommendedName>
</protein>
<evidence type="ECO:0000313" key="5">
    <source>
        <dbReference type="Proteomes" id="UP000231382"/>
    </source>
</evidence>
<dbReference type="Pfam" id="PF00583">
    <property type="entry name" value="Acetyltransf_1"/>
    <property type="match status" value="1"/>
</dbReference>
<accession>A0A2H0W6L5</accession>
<dbReference type="PROSITE" id="PS51186">
    <property type="entry name" value="GNAT"/>
    <property type="match status" value="1"/>
</dbReference>
<evidence type="ECO:0000259" key="3">
    <source>
        <dbReference type="PROSITE" id="PS51186"/>
    </source>
</evidence>
<dbReference type="EMBL" id="PEZW01000014">
    <property type="protein sequence ID" value="PIS07711.1"/>
    <property type="molecule type" value="Genomic_DNA"/>
</dbReference>
<dbReference type="CDD" id="cd04301">
    <property type="entry name" value="NAT_SF"/>
    <property type="match status" value="1"/>
</dbReference>
<organism evidence="4 5">
    <name type="scientific">Candidatus Berkelbacteria bacterium CG10_big_fil_rev_8_21_14_0_10_43_13</name>
    <dbReference type="NCBI Taxonomy" id="1974514"/>
    <lineage>
        <taxon>Bacteria</taxon>
        <taxon>Candidatus Berkelbacteria</taxon>
    </lineage>
</organism>
<proteinExistence type="predicted"/>
<dbReference type="InterPro" id="IPR000182">
    <property type="entry name" value="GNAT_dom"/>
</dbReference>
<evidence type="ECO:0000313" key="4">
    <source>
        <dbReference type="EMBL" id="PIS07711.1"/>
    </source>
</evidence>
<gene>
    <name evidence="4" type="ORF">COT78_01935</name>
</gene>
<dbReference type="SUPFAM" id="SSF55729">
    <property type="entry name" value="Acyl-CoA N-acyltransferases (Nat)"/>
    <property type="match status" value="1"/>
</dbReference>